<dbReference type="EMBL" id="SAWZ01000001">
    <property type="protein sequence ID" value="RXR08766.1"/>
    <property type="molecule type" value="Genomic_DNA"/>
</dbReference>
<keyword evidence="6" id="KW-1185">Reference proteome</keyword>
<feature type="domain" description="PAC" evidence="4">
    <location>
        <begin position="93"/>
        <end position="145"/>
    </location>
</feature>
<reference evidence="5 6" key="1">
    <citation type="submission" date="2019-01" db="EMBL/GenBank/DDBJ databases">
        <title>Pseudoxanthomonas composti sp. nov., isolated from compost.</title>
        <authorList>
            <person name="Yang G."/>
        </authorList>
    </citation>
    <scope>NUCLEOTIDE SEQUENCE [LARGE SCALE GENOMIC DNA]</scope>
    <source>
        <strain evidence="5 6">GSS15</strain>
    </source>
</reference>
<dbReference type="PROSITE" id="PS50112">
    <property type="entry name" value="PAS"/>
    <property type="match status" value="1"/>
</dbReference>
<feature type="domain" description="PAS" evidence="3">
    <location>
        <begin position="34"/>
        <end position="64"/>
    </location>
</feature>
<dbReference type="SMART" id="SM00086">
    <property type="entry name" value="PAC"/>
    <property type="match status" value="3"/>
</dbReference>
<protein>
    <submittedName>
        <fullName evidence="5">PAS domain S-box protein</fullName>
    </submittedName>
</protein>
<dbReference type="PANTHER" id="PTHR24422:SF10">
    <property type="entry name" value="CHEMOTAXIS PROTEIN METHYLTRANSFERASE 2"/>
    <property type="match status" value="1"/>
</dbReference>
<gene>
    <name evidence="5" type="ORF">EPA99_02840</name>
</gene>
<dbReference type="InterPro" id="IPR001610">
    <property type="entry name" value="PAC"/>
</dbReference>
<dbReference type="InterPro" id="IPR013655">
    <property type="entry name" value="PAS_fold_3"/>
</dbReference>
<dbReference type="GO" id="GO:0016020">
    <property type="term" value="C:membrane"/>
    <property type="evidence" value="ECO:0007669"/>
    <property type="project" value="InterPro"/>
</dbReference>
<keyword evidence="1" id="KW-0807">Transducer</keyword>
<comment type="caution">
    <text evidence="5">The sequence shown here is derived from an EMBL/GenBank/DDBJ whole genome shotgun (WGS) entry which is preliminary data.</text>
</comment>
<feature type="domain" description="Methyl-accepting transducer" evidence="2">
    <location>
        <begin position="397"/>
        <end position="626"/>
    </location>
</feature>
<dbReference type="InterPro" id="IPR000700">
    <property type="entry name" value="PAS-assoc_C"/>
</dbReference>
<dbReference type="SUPFAM" id="SSF55785">
    <property type="entry name" value="PYP-like sensor domain (PAS domain)"/>
    <property type="match status" value="3"/>
</dbReference>
<dbReference type="CDD" id="cd00130">
    <property type="entry name" value="PAS"/>
    <property type="match status" value="3"/>
</dbReference>
<dbReference type="Proteomes" id="UP000289784">
    <property type="component" value="Unassembled WGS sequence"/>
</dbReference>
<dbReference type="Gene3D" id="3.30.450.20">
    <property type="entry name" value="PAS domain"/>
    <property type="match status" value="3"/>
</dbReference>
<dbReference type="NCBIfam" id="TIGR00229">
    <property type="entry name" value="sensory_box"/>
    <property type="match status" value="3"/>
</dbReference>
<proteinExistence type="predicted"/>
<name>A0A4Q1K2G6_9GAMM</name>
<dbReference type="Gene3D" id="1.10.287.950">
    <property type="entry name" value="Methyl-accepting chemotaxis protein"/>
    <property type="match status" value="1"/>
</dbReference>
<dbReference type="PROSITE" id="PS50111">
    <property type="entry name" value="CHEMOTAXIS_TRANSDUC_2"/>
    <property type="match status" value="1"/>
</dbReference>
<dbReference type="InterPro" id="IPR050903">
    <property type="entry name" value="Bact_Chemotaxis_MeTrfase"/>
</dbReference>
<dbReference type="Pfam" id="PF08448">
    <property type="entry name" value="PAS_4"/>
    <property type="match status" value="1"/>
</dbReference>
<dbReference type="SUPFAM" id="SSF58104">
    <property type="entry name" value="Methyl-accepting chemotaxis protein (MCP) signaling domain"/>
    <property type="match status" value="1"/>
</dbReference>
<dbReference type="GO" id="GO:0006935">
    <property type="term" value="P:chemotaxis"/>
    <property type="evidence" value="ECO:0007669"/>
    <property type="project" value="UniProtKB-ARBA"/>
</dbReference>
<accession>A0A4Q1K2G6</accession>
<dbReference type="InterPro" id="IPR004089">
    <property type="entry name" value="MCPsignal_dom"/>
</dbReference>
<dbReference type="RefSeq" id="WP_129469657.1">
    <property type="nucleotide sequence ID" value="NZ_SAWZ01000001.1"/>
</dbReference>
<dbReference type="AlphaFoldDB" id="A0A4Q1K2G6"/>
<dbReference type="InterPro" id="IPR000014">
    <property type="entry name" value="PAS"/>
</dbReference>
<dbReference type="CDD" id="cd11386">
    <property type="entry name" value="MCP_signal"/>
    <property type="match status" value="1"/>
</dbReference>
<dbReference type="Pfam" id="PF00015">
    <property type="entry name" value="MCPsignal"/>
    <property type="match status" value="1"/>
</dbReference>
<dbReference type="PROSITE" id="PS50113">
    <property type="entry name" value="PAC"/>
    <property type="match status" value="2"/>
</dbReference>
<evidence type="ECO:0000259" key="3">
    <source>
        <dbReference type="PROSITE" id="PS50112"/>
    </source>
</evidence>
<dbReference type="PANTHER" id="PTHR24422">
    <property type="entry name" value="CHEMOTAXIS PROTEIN METHYLTRANSFERASE"/>
    <property type="match status" value="1"/>
</dbReference>
<dbReference type="OrthoDB" id="9765776at2"/>
<dbReference type="SMART" id="SM00091">
    <property type="entry name" value="PAS"/>
    <property type="match status" value="3"/>
</dbReference>
<sequence>MSQTRSRTHSRWWPFSRRRDLQSQLTAVNRVMAVIEFDLEGRILHANENFLSIMGYRLEEVRGQHHGMFVPPAERASEDYRQFWEVLRRGEFNAGRYRRLGKDGREVWINASYNPLLDSAGKPYKVVKYATDISHQMRQTAEFEGRIDAIDKVMATVEFSLDGTILEANQNFLDAMGYRLEEVRGKHHSLFVDQATRGSEEYRRFWQKLGRGEFDAGRYQRVGKHHRQVWIQASYNPVFDASGQPYKVIKYATDITQQVVTAADAQGRITAIDKVMAVIEFSMDGHIVGANENFLQTMGYRLEEIRGKHHGIFVDAAYRTSEEYKQFWNKLGSGAFDVGRYRRLGKHGREVWIQASYNPILDIAGRPFKVVKYATDVTEQVRSAQEMRNLVAQATEIAQNVQAAARDIASSNQDLAERTVSQSNFVRQTSGSIEELAGTVRSNSQHAEDARRMASDSAAVARRGAQVISDVVTTTAGIRDGNDRIGQIIEVIDGIAFQTNLLALNAAVEAARAGEQGRGFAVVAQEVRHLAQRCGVSAKEIRDLISNTAGQVNDGARLAEHAGSVMQEVVRAVLQVTATVEQIAAASEQQADGVQSASQALHAIDRQTQQDARLVEEIAGSARALEEQADALFSLVAGPQAETQTPATSSRAA</sequence>
<dbReference type="InterPro" id="IPR035965">
    <property type="entry name" value="PAS-like_dom_sf"/>
</dbReference>
<dbReference type="InterPro" id="IPR013656">
    <property type="entry name" value="PAS_4"/>
</dbReference>
<dbReference type="Pfam" id="PF08447">
    <property type="entry name" value="PAS_3"/>
    <property type="match status" value="2"/>
</dbReference>
<evidence type="ECO:0000313" key="6">
    <source>
        <dbReference type="Proteomes" id="UP000289784"/>
    </source>
</evidence>
<dbReference type="GO" id="GO:0007165">
    <property type="term" value="P:signal transduction"/>
    <property type="evidence" value="ECO:0007669"/>
    <property type="project" value="UniProtKB-KW"/>
</dbReference>
<evidence type="ECO:0000313" key="5">
    <source>
        <dbReference type="EMBL" id="RXR08766.1"/>
    </source>
</evidence>
<evidence type="ECO:0000259" key="2">
    <source>
        <dbReference type="PROSITE" id="PS50111"/>
    </source>
</evidence>
<organism evidence="5 6">
    <name type="scientific">Pseudoxanthomonas composti</name>
    <dbReference type="NCBI Taxonomy" id="2137479"/>
    <lineage>
        <taxon>Bacteria</taxon>
        <taxon>Pseudomonadati</taxon>
        <taxon>Pseudomonadota</taxon>
        <taxon>Gammaproteobacteria</taxon>
        <taxon>Lysobacterales</taxon>
        <taxon>Lysobacteraceae</taxon>
        <taxon>Pseudoxanthomonas</taxon>
    </lineage>
</organism>
<evidence type="ECO:0000259" key="4">
    <source>
        <dbReference type="PROSITE" id="PS50113"/>
    </source>
</evidence>
<dbReference type="SMART" id="SM00283">
    <property type="entry name" value="MA"/>
    <property type="match status" value="1"/>
</dbReference>
<evidence type="ECO:0000256" key="1">
    <source>
        <dbReference type="PROSITE-ProRule" id="PRU00284"/>
    </source>
</evidence>
<feature type="domain" description="PAC" evidence="4">
    <location>
        <begin position="337"/>
        <end position="389"/>
    </location>
</feature>